<evidence type="ECO:0000313" key="5">
    <source>
        <dbReference type="EnsemblFungi" id="MAPG_04881T0"/>
    </source>
</evidence>
<dbReference type="PANTHER" id="PTHR23159:SF66">
    <property type="entry name" value="OS04G0158400 PROTEIN"/>
    <property type="match status" value="1"/>
</dbReference>
<reference evidence="6" key="2">
    <citation type="submission" date="2010-05" db="EMBL/GenBank/DDBJ databases">
        <title>The genome sequence of Magnaporthe poae strain ATCC 64411.</title>
        <authorList>
            <person name="Ma L.-J."/>
            <person name="Dead R."/>
            <person name="Young S."/>
            <person name="Zeng Q."/>
            <person name="Koehrsen M."/>
            <person name="Alvarado L."/>
            <person name="Berlin A."/>
            <person name="Chapman S.B."/>
            <person name="Chen Z."/>
            <person name="Freedman E."/>
            <person name="Gellesch M."/>
            <person name="Goldberg J."/>
            <person name="Griggs A."/>
            <person name="Gujja S."/>
            <person name="Heilman E.R."/>
            <person name="Heiman D."/>
            <person name="Hepburn T."/>
            <person name="Howarth C."/>
            <person name="Jen D."/>
            <person name="Larson L."/>
            <person name="Mehta T."/>
            <person name="Neiman D."/>
            <person name="Pearson M."/>
            <person name="Roberts A."/>
            <person name="Saif S."/>
            <person name="Shea T."/>
            <person name="Shenoy N."/>
            <person name="Sisk P."/>
            <person name="Stolte C."/>
            <person name="Sykes S."/>
            <person name="Walk T."/>
            <person name="White J."/>
            <person name="Yandava C."/>
            <person name="Haas B."/>
            <person name="Nusbaum C."/>
            <person name="Birren B."/>
        </authorList>
    </citation>
    <scope>NUCLEOTIDE SEQUENCE [LARGE SCALE GENOMIC DNA]</scope>
    <source>
        <strain evidence="6">ATCC 64411 / 73-15</strain>
    </source>
</reference>
<dbReference type="EMBL" id="ADBL01001139">
    <property type="status" value="NOT_ANNOTATED_CDS"/>
    <property type="molecule type" value="Genomic_DNA"/>
</dbReference>
<evidence type="ECO:0000256" key="1">
    <source>
        <dbReference type="SAM" id="Coils"/>
    </source>
</evidence>
<feature type="region of interest" description="Disordered" evidence="2">
    <location>
        <begin position="406"/>
        <end position="445"/>
    </location>
</feature>
<keyword evidence="1" id="KW-0175">Coiled coil</keyword>
<feature type="coiled-coil region" evidence="1">
    <location>
        <begin position="69"/>
        <end position="96"/>
    </location>
</feature>
<feature type="compositionally biased region" description="Basic and acidic residues" evidence="2">
    <location>
        <begin position="159"/>
        <end position="170"/>
    </location>
</feature>
<gene>
    <name evidence="4" type="ORF">MAPG_04881</name>
</gene>
<evidence type="ECO:0000313" key="4">
    <source>
        <dbReference type="EMBL" id="KLU85861.1"/>
    </source>
</evidence>
<reference evidence="5" key="5">
    <citation type="submission" date="2015-06" db="UniProtKB">
        <authorList>
            <consortium name="EnsemblFungi"/>
        </authorList>
    </citation>
    <scope>IDENTIFICATION</scope>
    <source>
        <strain evidence="5">ATCC 64411</strain>
    </source>
</reference>
<reference evidence="4" key="3">
    <citation type="submission" date="2011-03" db="EMBL/GenBank/DDBJ databases">
        <title>Annotation of Magnaporthe poae ATCC 64411.</title>
        <authorList>
            <person name="Ma L.-J."/>
            <person name="Dead R."/>
            <person name="Young S.K."/>
            <person name="Zeng Q."/>
            <person name="Gargeya S."/>
            <person name="Fitzgerald M."/>
            <person name="Haas B."/>
            <person name="Abouelleil A."/>
            <person name="Alvarado L."/>
            <person name="Arachchi H.M."/>
            <person name="Berlin A."/>
            <person name="Brown A."/>
            <person name="Chapman S.B."/>
            <person name="Chen Z."/>
            <person name="Dunbar C."/>
            <person name="Freedman E."/>
            <person name="Gearin G."/>
            <person name="Gellesch M."/>
            <person name="Goldberg J."/>
            <person name="Griggs A."/>
            <person name="Gujja S."/>
            <person name="Heiman D."/>
            <person name="Howarth C."/>
            <person name="Larson L."/>
            <person name="Lui A."/>
            <person name="MacDonald P.J.P."/>
            <person name="Mehta T."/>
            <person name="Montmayeur A."/>
            <person name="Murphy C."/>
            <person name="Neiman D."/>
            <person name="Pearson M."/>
            <person name="Priest M."/>
            <person name="Roberts A."/>
            <person name="Saif S."/>
            <person name="Shea T."/>
            <person name="Shenoy N."/>
            <person name="Sisk P."/>
            <person name="Stolte C."/>
            <person name="Sykes S."/>
            <person name="Yandava C."/>
            <person name="Wortman J."/>
            <person name="Nusbaum C."/>
            <person name="Birren B."/>
        </authorList>
    </citation>
    <scope>NUCLEOTIDE SEQUENCE</scope>
    <source>
        <strain evidence="4">ATCC 64411</strain>
    </source>
</reference>
<dbReference type="OMA" id="DARACHV"/>
<dbReference type="PANTHER" id="PTHR23159">
    <property type="entry name" value="CENTROSOMAL PROTEIN 2"/>
    <property type="match status" value="1"/>
</dbReference>
<organism evidence="5 6">
    <name type="scientific">Magnaporthiopsis poae (strain ATCC 64411 / 73-15)</name>
    <name type="common">Kentucky bluegrass fungus</name>
    <name type="synonym">Magnaporthe poae</name>
    <dbReference type="NCBI Taxonomy" id="644358"/>
    <lineage>
        <taxon>Eukaryota</taxon>
        <taxon>Fungi</taxon>
        <taxon>Dikarya</taxon>
        <taxon>Ascomycota</taxon>
        <taxon>Pezizomycotina</taxon>
        <taxon>Sordariomycetes</taxon>
        <taxon>Sordariomycetidae</taxon>
        <taxon>Magnaporthales</taxon>
        <taxon>Magnaporthaceae</taxon>
        <taxon>Magnaporthiopsis</taxon>
    </lineage>
</organism>
<dbReference type="OrthoDB" id="2289094at2759"/>
<feature type="compositionally biased region" description="Basic and acidic residues" evidence="2">
    <location>
        <begin position="133"/>
        <end position="150"/>
    </location>
</feature>
<dbReference type="VEuPathDB" id="FungiDB:MAPG_04881"/>
<dbReference type="Proteomes" id="UP000011715">
    <property type="component" value="Unassembled WGS sequence"/>
</dbReference>
<dbReference type="EnsemblFungi" id="MAPG_04881T0">
    <property type="protein sequence ID" value="MAPG_04881T0"/>
    <property type="gene ID" value="MAPG_04881"/>
</dbReference>
<evidence type="ECO:0000313" key="6">
    <source>
        <dbReference type="Proteomes" id="UP000011715"/>
    </source>
</evidence>
<dbReference type="GO" id="GO:0003700">
    <property type="term" value="F:DNA-binding transcription factor activity"/>
    <property type="evidence" value="ECO:0007669"/>
    <property type="project" value="InterPro"/>
</dbReference>
<feature type="compositionally biased region" description="Basic and acidic residues" evidence="2">
    <location>
        <begin position="406"/>
        <end position="415"/>
    </location>
</feature>
<feature type="region of interest" description="Disordered" evidence="2">
    <location>
        <begin position="133"/>
        <end position="170"/>
    </location>
</feature>
<proteinExistence type="predicted"/>
<dbReference type="InterPro" id="IPR004827">
    <property type="entry name" value="bZIP"/>
</dbReference>
<evidence type="ECO:0000256" key="2">
    <source>
        <dbReference type="SAM" id="MobiDB-lite"/>
    </source>
</evidence>
<name>A0A0C4DXX4_MAGP6</name>
<dbReference type="STRING" id="644358.A0A0C4DXX4"/>
<dbReference type="AlphaFoldDB" id="A0A0C4DXX4"/>
<reference evidence="4" key="1">
    <citation type="submission" date="2010-05" db="EMBL/GenBank/DDBJ databases">
        <title>The Genome Sequence of Magnaporthe poae strain ATCC 64411.</title>
        <authorList>
            <consortium name="The Broad Institute Genome Sequencing Platform"/>
            <consortium name="Broad Institute Genome Sequencing Center for Infectious Disease"/>
            <person name="Ma L.-J."/>
            <person name="Dead R."/>
            <person name="Young S."/>
            <person name="Zeng Q."/>
            <person name="Koehrsen M."/>
            <person name="Alvarado L."/>
            <person name="Berlin A."/>
            <person name="Chapman S.B."/>
            <person name="Chen Z."/>
            <person name="Freedman E."/>
            <person name="Gellesch M."/>
            <person name="Goldberg J."/>
            <person name="Griggs A."/>
            <person name="Gujja S."/>
            <person name="Heilman E.R."/>
            <person name="Heiman D."/>
            <person name="Hepburn T."/>
            <person name="Howarth C."/>
            <person name="Jen D."/>
            <person name="Larson L."/>
            <person name="Mehta T."/>
            <person name="Neiman D."/>
            <person name="Pearson M."/>
            <person name="Roberts A."/>
            <person name="Saif S."/>
            <person name="Shea T."/>
            <person name="Shenoy N."/>
            <person name="Sisk P."/>
            <person name="Stolte C."/>
            <person name="Sykes S."/>
            <person name="Walk T."/>
            <person name="White J."/>
            <person name="Yandava C."/>
            <person name="Haas B."/>
            <person name="Nusbaum C."/>
            <person name="Birren B."/>
        </authorList>
    </citation>
    <scope>NUCLEOTIDE SEQUENCE</scope>
    <source>
        <strain evidence="4">ATCC 64411</strain>
    </source>
</reference>
<dbReference type="EMBL" id="GL876969">
    <property type="protein sequence ID" value="KLU85861.1"/>
    <property type="molecule type" value="Genomic_DNA"/>
</dbReference>
<protein>
    <recommendedName>
        <fullName evidence="3">BZIP domain-containing protein</fullName>
    </recommendedName>
</protein>
<sequence>MRPRFLPTAASLSVQGLENDAKQVAAGLRKLDAQFASDNGEVTIPCTADDAYAKAEDDRQAVAGAVAAVQEAKKGLQAKQHEHAEAEKELQEAEAQAAAAVPPDVVPGQGDKAAFFEELADLLRQHGDSHAEAAALKKELEESQAREQGYKKAAQNAQARERGLHDDLQDTQADRDGLLKSLQDARAHLEDAQTDKDGLSKSLRDAQAHLGEAQADKDRLLESLQDAQVQIEDARADKDELQKELQDAHAHLANTRATNIGLQKSLGDMQANTQQLEQDLKDAEKSKYGLWTSLTDMQARKKGMEERLADAQSREQALQKSLEDVQGRAQGLQQSLEEVQAHEQRLQEELRDAQARENGLQQSLRNAHAREEANDVAAENARACEAGLRKDLQDARACHVRMRKSLQDSHAREEANAVAAQNSRDREAELRKKLQEEQAHNAELQRDLQISRTAVERLDGDLMQAGIDAQDFAARIGALERLARAVGVDPSMKLGQIVDAPMIPRVRAPSSTVWKVSPAWLGSGVTVEFGVLESKEALIRLQVSVANNDLVSPKTLALLSPLTSAVATAPAIEAEALGKILEDASGRLDGASASAANSAAIYAWWQLAWLFTQGWEGQPGVNEVMAGHLISPFDTLSKASKGDRLWEAAQKLGHAFQHIVLPPIDVLHVVLVNAQTKTLRVVARSQMVTTIMEGTIVAPEGTDNMLVKLGPGNLAPWIKVVEARDLPVAPSA</sequence>
<dbReference type="Gene3D" id="1.10.287.1490">
    <property type="match status" value="1"/>
</dbReference>
<reference evidence="5" key="4">
    <citation type="journal article" date="2015" name="G3 (Bethesda)">
        <title>Genome sequences of three phytopathogenic species of the Magnaporthaceae family of fungi.</title>
        <authorList>
            <person name="Okagaki L.H."/>
            <person name="Nunes C.C."/>
            <person name="Sailsbery J."/>
            <person name="Clay B."/>
            <person name="Brown D."/>
            <person name="John T."/>
            <person name="Oh Y."/>
            <person name="Young N."/>
            <person name="Fitzgerald M."/>
            <person name="Haas B.J."/>
            <person name="Zeng Q."/>
            <person name="Young S."/>
            <person name="Adiconis X."/>
            <person name="Fan L."/>
            <person name="Levin J.Z."/>
            <person name="Mitchell T.K."/>
            <person name="Okubara P.A."/>
            <person name="Farman M.L."/>
            <person name="Kohn L.M."/>
            <person name="Birren B."/>
            <person name="Ma L.-J."/>
            <person name="Dean R.A."/>
        </authorList>
    </citation>
    <scope>NUCLEOTIDE SEQUENCE</scope>
    <source>
        <strain evidence="5">ATCC 64411 / 73-15</strain>
    </source>
</reference>
<feature type="compositionally biased region" description="Basic and acidic residues" evidence="2">
    <location>
        <begin position="423"/>
        <end position="445"/>
    </location>
</feature>
<feature type="domain" description="BZIP" evidence="3">
    <location>
        <begin position="412"/>
        <end position="426"/>
    </location>
</feature>
<accession>A0A0C4DXX4</accession>
<evidence type="ECO:0000259" key="3">
    <source>
        <dbReference type="PROSITE" id="PS00036"/>
    </source>
</evidence>
<keyword evidence="6" id="KW-1185">Reference proteome</keyword>
<dbReference type="PROSITE" id="PS00036">
    <property type="entry name" value="BZIP_BASIC"/>
    <property type="match status" value="1"/>
</dbReference>